<dbReference type="EMBL" id="CABPRJ010001457">
    <property type="protein sequence ID" value="VVC37890.1"/>
    <property type="molecule type" value="Genomic_DNA"/>
</dbReference>
<evidence type="ECO:0000313" key="2">
    <source>
        <dbReference type="Proteomes" id="UP000325440"/>
    </source>
</evidence>
<organism evidence="1 2">
    <name type="scientific">Cinara cedri</name>
    <dbReference type="NCBI Taxonomy" id="506608"/>
    <lineage>
        <taxon>Eukaryota</taxon>
        <taxon>Metazoa</taxon>
        <taxon>Ecdysozoa</taxon>
        <taxon>Arthropoda</taxon>
        <taxon>Hexapoda</taxon>
        <taxon>Insecta</taxon>
        <taxon>Pterygota</taxon>
        <taxon>Neoptera</taxon>
        <taxon>Paraneoptera</taxon>
        <taxon>Hemiptera</taxon>
        <taxon>Sternorrhyncha</taxon>
        <taxon>Aphidomorpha</taxon>
        <taxon>Aphidoidea</taxon>
        <taxon>Aphididae</taxon>
        <taxon>Lachninae</taxon>
        <taxon>Cinara</taxon>
    </lineage>
</organism>
<dbReference type="Proteomes" id="UP000325440">
    <property type="component" value="Unassembled WGS sequence"/>
</dbReference>
<name>A0A5E4N8I3_9HEMI</name>
<protein>
    <submittedName>
        <fullName evidence="1">Uncharacterized protein</fullName>
    </submittedName>
</protein>
<reference evidence="1 2" key="1">
    <citation type="submission" date="2019-08" db="EMBL/GenBank/DDBJ databases">
        <authorList>
            <person name="Alioto T."/>
            <person name="Alioto T."/>
            <person name="Gomez Garrido J."/>
        </authorList>
    </citation>
    <scope>NUCLEOTIDE SEQUENCE [LARGE SCALE GENOMIC DNA]</scope>
</reference>
<dbReference type="AlphaFoldDB" id="A0A5E4N8I3"/>
<evidence type="ECO:0000313" key="1">
    <source>
        <dbReference type="EMBL" id="VVC37890.1"/>
    </source>
</evidence>
<sequence length="121" mass="13365">MAVDIKTYDGDIVMARITVVKGEKGTREKKSRTETEINRTTATVYAPVGFYHGAGMSGNGKDWRPLCHCSRDRSCHSRVRNDAVRTDPKETTKGLIGDELLRVLTGVSNGSTRIFFEVSDA</sequence>
<proteinExistence type="predicted"/>
<gene>
    <name evidence="1" type="ORF">CINCED_3A015550</name>
</gene>
<accession>A0A5E4N8I3</accession>
<keyword evidence="2" id="KW-1185">Reference proteome</keyword>